<evidence type="ECO:0000313" key="14">
    <source>
        <dbReference type="EMBL" id="MQX35435.1"/>
    </source>
</evidence>
<comment type="subcellular location">
    <subcellularLocation>
        <location evidence="11">Cell inner membrane</location>
        <topology evidence="11">Single-pass membrane protein</topology>
    </subcellularLocation>
</comment>
<feature type="compositionally biased region" description="Basic and acidic residues" evidence="12">
    <location>
        <begin position="129"/>
        <end position="139"/>
    </location>
</feature>
<keyword evidence="15" id="KW-1185">Reference proteome</keyword>
<keyword evidence="6 11" id="KW-0133">Cell shape</keyword>
<organism evidence="14 15">
    <name type="scientific">Roseospira navarrensis</name>
    <dbReference type="NCBI Taxonomy" id="140058"/>
    <lineage>
        <taxon>Bacteria</taxon>
        <taxon>Pseudomonadati</taxon>
        <taxon>Pseudomonadota</taxon>
        <taxon>Alphaproteobacteria</taxon>
        <taxon>Rhodospirillales</taxon>
        <taxon>Rhodospirillaceae</taxon>
        <taxon>Roseospira</taxon>
    </lineage>
</organism>
<dbReference type="InterPro" id="IPR011812">
    <property type="entry name" value="Pep_trsgly"/>
</dbReference>
<dbReference type="Proteomes" id="UP000434582">
    <property type="component" value="Unassembled WGS sequence"/>
</dbReference>
<dbReference type="InterPro" id="IPR001264">
    <property type="entry name" value="Glyco_trans_51"/>
</dbReference>
<dbReference type="Gene3D" id="1.10.3810.10">
    <property type="entry name" value="Biosynthetic peptidoglycan transglycosylase-like"/>
    <property type="match status" value="1"/>
</dbReference>
<dbReference type="HAMAP" id="MF_00766">
    <property type="entry name" value="PGT_MtgA"/>
    <property type="match status" value="1"/>
</dbReference>
<comment type="catalytic activity">
    <reaction evidence="11">
        <text>[GlcNAc-(1-&gt;4)-Mur2Ac(oyl-L-Ala-gamma-D-Glu-L-Lys-D-Ala-D-Ala)](n)-di-trans,octa-cis-undecaprenyl diphosphate + beta-D-GlcNAc-(1-&gt;4)-Mur2Ac(oyl-L-Ala-gamma-D-Glu-L-Lys-D-Ala-D-Ala)-di-trans,octa-cis-undecaprenyl diphosphate = [GlcNAc-(1-&gt;4)-Mur2Ac(oyl-L-Ala-gamma-D-Glu-L-Lys-D-Ala-D-Ala)](n+1)-di-trans,octa-cis-undecaprenyl diphosphate + di-trans,octa-cis-undecaprenyl diphosphate + H(+)</text>
        <dbReference type="Rhea" id="RHEA:23708"/>
        <dbReference type="Rhea" id="RHEA-COMP:9602"/>
        <dbReference type="Rhea" id="RHEA-COMP:9603"/>
        <dbReference type="ChEBI" id="CHEBI:15378"/>
        <dbReference type="ChEBI" id="CHEBI:58405"/>
        <dbReference type="ChEBI" id="CHEBI:60033"/>
        <dbReference type="ChEBI" id="CHEBI:78435"/>
        <dbReference type="EC" id="2.4.99.28"/>
    </reaction>
</comment>
<keyword evidence="1 11" id="KW-1003">Cell membrane</keyword>
<dbReference type="GO" id="GO:0008360">
    <property type="term" value="P:regulation of cell shape"/>
    <property type="evidence" value="ECO:0007669"/>
    <property type="project" value="UniProtKB-KW"/>
</dbReference>
<evidence type="ECO:0000256" key="6">
    <source>
        <dbReference type="ARBA" id="ARBA00022960"/>
    </source>
</evidence>
<comment type="similarity">
    <text evidence="11">Belongs to the glycosyltransferase 51 family.</text>
</comment>
<feature type="compositionally biased region" description="Low complexity" evidence="12">
    <location>
        <begin position="117"/>
        <end position="126"/>
    </location>
</feature>
<feature type="region of interest" description="Disordered" evidence="12">
    <location>
        <begin position="117"/>
        <end position="149"/>
    </location>
</feature>
<keyword evidence="2 11" id="KW-0997">Cell inner membrane</keyword>
<evidence type="ECO:0000313" key="15">
    <source>
        <dbReference type="Proteomes" id="UP000434582"/>
    </source>
</evidence>
<dbReference type="EMBL" id="WIVE01000004">
    <property type="protein sequence ID" value="MQX35435.1"/>
    <property type="molecule type" value="Genomic_DNA"/>
</dbReference>
<keyword evidence="10 11" id="KW-0961">Cell wall biogenesis/degradation</keyword>
<evidence type="ECO:0000256" key="12">
    <source>
        <dbReference type="SAM" id="MobiDB-lite"/>
    </source>
</evidence>
<gene>
    <name evidence="11 14" type="primary">mtgA</name>
    <name evidence="14" type="ORF">GHC57_02770</name>
</gene>
<evidence type="ECO:0000256" key="10">
    <source>
        <dbReference type="ARBA" id="ARBA00023316"/>
    </source>
</evidence>
<feature type="region of interest" description="Disordered" evidence="12">
    <location>
        <begin position="81"/>
        <end position="102"/>
    </location>
</feature>
<dbReference type="InterPro" id="IPR023346">
    <property type="entry name" value="Lysozyme-like_dom_sf"/>
</dbReference>
<dbReference type="NCBIfam" id="TIGR02070">
    <property type="entry name" value="mono_pep_trsgly"/>
    <property type="match status" value="1"/>
</dbReference>
<evidence type="ECO:0000256" key="8">
    <source>
        <dbReference type="ARBA" id="ARBA00022989"/>
    </source>
</evidence>
<dbReference type="InterPro" id="IPR036950">
    <property type="entry name" value="PBP_transglycosylase"/>
</dbReference>
<proteinExistence type="inferred from homology"/>
<dbReference type="GO" id="GO:0009274">
    <property type="term" value="C:peptidoglycan-based cell wall"/>
    <property type="evidence" value="ECO:0007669"/>
    <property type="project" value="InterPro"/>
</dbReference>
<feature type="transmembrane region" description="Helical" evidence="11">
    <location>
        <begin position="157"/>
        <end position="179"/>
    </location>
</feature>
<keyword evidence="3 11" id="KW-0328">Glycosyltransferase</keyword>
<evidence type="ECO:0000259" key="13">
    <source>
        <dbReference type="Pfam" id="PF00912"/>
    </source>
</evidence>
<evidence type="ECO:0000256" key="9">
    <source>
        <dbReference type="ARBA" id="ARBA00023136"/>
    </source>
</evidence>
<keyword evidence="5 11" id="KW-0812">Transmembrane</keyword>
<sequence>MATPSGRCSNRRSGWTTPRPCPTTFSRFWAPSGIGCRRTSPPSWGISATGIWPTTCSPSPARNSATTSWCATSPIPPASRCGTRCRPSSTTPTATSATLPRKGRRCTTAKAFAWSAPPSSSPCAWAPRRRSDVPRDPGRRRTSAPKGSGWRGRLRRLVLGAVLVAVLVPAVGLVAFRWLPVPITPLMLVRLAQGEGLDRDWIPLDDMPPALLRSVIASEDARFCQHAGFDWREIRNAWDNWRTEGRLRGASTISMQTARSVFLWPGRDPVRKGLEVLLTVPLEALWPKRRILEVYLNVAEWGPGVYGAGAAARHHFGRPVASLGPAEAARLTAILPAPRSWSAAAPGSHVRQRAGTIQARARSVPLGEANTPCPGS</sequence>
<feature type="domain" description="Glycosyl transferase family 51" evidence="13">
    <location>
        <begin position="195"/>
        <end position="357"/>
    </location>
</feature>
<comment type="function">
    <text evidence="11">Peptidoglycan polymerase that catalyzes glycan chain elongation from lipid-linked precursors.</text>
</comment>
<evidence type="ECO:0000256" key="4">
    <source>
        <dbReference type="ARBA" id="ARBA00022679"/>
    </source>
</evidence>
<keyword evidence="9 11" id="KW-0472">Membrane</keyword>
<evidence type="ECO:0000256" key="7">
    <source>
        <dbReference type="ARBA" id="ARBA00022984"/>
    </source>
</evidence>
<evidence type="ECO:0000256" key="5">
    <source>
        <dbReference type="ARBA" id="ARBA00022692"/>
    </source>
</evidence>
<dbReference type="OrthoDB" id="9766909at2"/>
<comment type="caution">
    <text evidence="14">The sequence shown here is derived from an EMBL/GenBank/DDBJ whole genome shotgun (WGS) entry which is preliminary data.</text>
</comment>
<dbReference type="GO" id="GO:0008955">
    <property type="term" value="F:peptidoglycan glycosyltransferase activity"/>
    <property type="evidence" value="ECO:0007669"/>
    <property type="project" value="UniProtKB-UniRule"/>
</dbReference>
<evidence type="ECO:0000256" key="11">
    <source>
        <dbReference type="HAMAP-Rule" id="MF_00766"/>
    </source>
</evidence>
<dbReference type="GO" id="GO:0071555">
    <property type="term" value="P:cell wall organization"/>
    <property type="evidence" value="ECO:0007669"/>
    <property type="project" value="UniProtKB-KW"/>
</dbReference>
<dbReference type="EC" id="2.4.99.28" evidence="11"/>
<keyword evidence="8 11" id="KW-1133">Transmembrane helix</keyword>
<dbReference type="GO" id="GO:0005886">
    <property type="term" value="C:plasma membrane"/>
    <property type="evidence" value="ECO:0007669"/>
    <property type="project" value="UniProtKB-SubCell"/>
</dbReference>
<dbReference type="Pfam" id="PF00912">
    <property type="entry name" value="Transgly"/>
    <property type="match status" value="1"/>
</dbReference>
<feature type="compositionally biased region" description="Low complexity" evidence="12">
    <location>
        <begin position="87"/>
        <end position="98"/>
    </location>
</feature>
<dbReference type="SUPFAM" id="SSF53955">
    <property type="entry name" value="Lysozyme-like"/>
    <property type="match status" value="1"/>
</dbReference>
<dbReference type="PANTHER" id="PTHR30400:SF0">
    <property type="entry name" value="BIOSYNTHETIC PEPTIDOGLYCAN TRANSGLYCOSYLASE"/>
    <property type="match status" value="1"/>
</dbReference>
<evidence type="ECO:0000256" key="2">
    <source>
        <dbReference type="ARBA" id="ARBA00022519"/>
    </source>
</evidence>
<reference evidence="14 15" key="1">
    <citation type="submission" date="2019-10" db="EMBL/GenBank/DDBJ databases">
        <title>Draft whole-genome sequence of the purple nonsulfur photosynthetic bacterium Roseospira navarrensis DSM 15114.</title>
        <authorList>
            <person name="Kyndt J.A."/>
            <person name="Meyer T.E."/>
        </authorList>
    </citation>
    <scope>NUCLEOTIDE SEQUENCE [LARGE SCALE GENOMIC DNA]</scope>
    <source>
        <strain evidence="14 15">DSM 15114</strain>
    </source>
</reference>
<dbReference type="PANTHER" id="PTHR30400">
    <property type="entry name" value="MONOFUNCTIONAL BIOSYNTHETIC PEPTIDOGLYCAN TRANSGLYCOSYLASE"/>
    <property type="match status" value="1"/>
</dbReference>
<protein>
    <recommendedName>
        <fullName evidence="11">Biosynthetic peptidoglycan transglycosylase</fullName>
        <ecNumber evidence="11">2.4.99.28</ecNumber>
    </recommendedName>
    <alternativeName>
        <fullName evidence="11">Glycan polymerase</fullName>
    </alternativeName>
    <alternativeName>
        <fullName evidence="11">Peptidoglycan glycosyltransferase MtgA</fullName>
        <shortName evidence="11">PGT</shortName>
    </alternativeName>
</protein>
<accession>A0A7X1ZBD8</accession>
<dbReference type="GO" id="GO:0009252">
    <property type="term" value="P:peptidoglycan biosynthetic process"/>
    <property type="evidence" value="ECO:0007669"/>
    <property type="project" value="UniProtKB-UniRule"/>
</dbReference>
<evidence type="ECO:0000256" key="3">
    <source>
        <dbReference type="ARBA" id="ARBA00022676"/>
    </source>
</evidence>
<name>A0A7X1ZBD8_9PROT</name>
<dbReference type="UniPathway" id="UPA00219"/>
<dbReference type="AlphaFoldDB" id="A0A7X1ZBD8"/>
<comment type="pathway">
    <text evidence="11">Cell wall biogenesis; peptidoglycan biosynthesis.</text>
</comment>
<keyword evidence="7 11" id="KW-0573">Peptidoglycan synthesis</keyword>
<evidence type="ECO:0000256" key="1">
    <source>
        <dbReference type="ARBA" id="ARBA00022475"/>
    </source>
</evidence>
<dbReference type="GO" id="GO:0016763">
    <property type="term" value="F:pentosyltransferase activity"/>
    <property type="evidence" value="ECO:0007669"/>
    <property type="project" value="InterPro"/>
</dbReference>
<keyword evidence="4 11" id="KW-0808">Transferase</keyword>